<accession>A0A9D1YLY2</accession>
<organism evidence="2 3">
    <name type="scientific">Candidatus Eisenbergiella pullistercoris</name>
    <dbReference type="NCBI Taxonomy" id="2838555"/>
    <lineage>
        <taxon>Bacteria</taxon>
        <taxon>Bacillati</taxon>
        <taxon>Bacillota</taxon>
        <taxon>Clostridia</taxon>
        <taxon>Lachnospirales</taxon>
        <taxon>Lachnospiraceae</taxon>
        <taxon>Eisenbergiella</taxon>
    </lineage>
</organism>
<protein>
    <submittedName>
        <fullName evidence="2">Nucleotidyltransferase domain-containing protein</fullName>
    </submittedName>
</protein>
<dbReference type="Pfam" id="PF01909">
    <property type="entry name" value="NTP_transf_2"/>
    <property type="match status" value="1"/>
</dbReference>
<dbReference type="Gene3D" id="3.30.460.10">
    <property type="entry name" value="Beta Polymerase, domain 2"/>
    <property type="match status" value="1"/>
</dbReference>
<evidence type="ECO:0000313" key="2">
    <source>
        <dbReference type="EMBL" id="HIY59188.1"/>
    </source>
</evidence>
<dbReference type="InterPro" id="IPR002934">
    <property type="entry name" value="Polymerase_NTP_transf_dom"/>
</dbReference>
<proteinExistence type="predicted"/>
<dbReference type="SUPFAM" id="SSF81301">
    <property type="entry name" value="Nucleotidyltransferase"/>
    <property type="match status" value="1"/>
</dbReference>
<evidence type="ECO:0000313" key="3">
    <source>
        <dbReference type="Proteomes" id="UP000824007"/>
    </source>
</evidence>
<reference evidence="2" key="2">
    <citation type="submission" date="2021-04" db="EMBL/GenBank/DDBJ databases">
        <authorList>
            <person name="Gilroy R."/>
        </authorList>
    </citation>
    <scope>NUCLEOTIDE SEQUENCE</scope>
    <source>
        <strain evidence="2">ChiSxjej3B15-24422</strain>
    </source>
</reference>
<name>A0A9D1YLY2_9FIRM</name>
<sequence length="262" mass="31136">MYRHHEESLKIMEDYFRKRKEVIAIIFGGSVAKGMERPDSDLDAMVIVPDAYYETLLEENRTAETIDGLCTYEGGYFDVKYMTKDYLRAAAERGSEPTRNSFIGSRVLFSSDPEIEGLVEAIPVFQEKEREEKILSFYSDLMLNYNYFWKCCAPEGYMRARTASEIVYCIYRLILQENRVLFPCNRRLEETVAALENRPQDIVELCRRFCETMEDELADRIMESYRSWTSLDHNREPAVYQSRYCMDFEKWWLYPRPLIAEW</sequence>
<gene>
    <name evidence="2" type="ORF">H9831_00665</name>
</gene>
<comment type="caution">
    <text evidence="2">The sequence shown here is derived from an EMBL/GenBank/DDBJ whole genome shotgun (WGS) entry which is preliminary data.</text>
</comment>
<dbReference type="Proteomes" id="UP000824007">
    <property type="component" value="Unassembled WGS sequence"/>
</dbReference>
<reference evidence="2" key="1">
    <citation type="journal article" date="2021" name="PeerJ">
        <title>Extensive microbial diversity within the chicken gut microbiome revealed by metagenomics and culture.</title>
        <authorList>
            <person name="Gilroy R."/>
            <person name="Ravi A."/>
            <person name="Getino M."/>
            <person name="Pursley I."/>
            <person name="Horton D.L."/>
            <person name="Alikhan N.F."/>
            <person name="Baker D."/>
            <person name="Gharbi K."/>
            <person name="Hall N."/>
            <person name="Watson M."/>
            <person name="Adriaenssens E.M."/>
            <person name="Foster-Nyarko E."/>
            <person name="Jarju S."/>
            <person name="Secka A."/>
            <person name="Antonio M."/>
            <person name="Oren A."/>
            <person name="Chaudhuri R.R."/>
            <person name="La Ragione R."/>
            <person name="Hildebrand F."/>
            <person name="Pallen M.J."/>
        </authorList>
    </citation>
    <scope>NUCLEOTIDE SEQUENCE</scope>
    <source>
        <strain evidence="2">ChiSxjej3B15-24422</strain>
    </source>
</reference>
<evidence type="ECO:0000259" key="1">
    <source>
        <dbReference type="Pfam" id="PF01909"/>
    </source>
</evidence>
<dbReference type="InterPro" id="IPR043519">
    <property type="entry name" value="NT_sf"/>
</dbReference>
<dbReference type="EMBL" id="DXDD01000005">
    <property type="protein sequence ID" value="HIY59188.1"/>
    <property type="molecule type" value="Genomic_DNA"/>
</dbReference>
<dbReference type="GO" id="GO:0016779">
    <property type="term" value="F:nucleotidyltransferase activity"/>
    <property type="evidence" value="ECO:0007669"/>
    <property type="project" value="InterPro"/>
</dbReference>
<feature type="domain" description="Polymerase nucleotidyl transferase" evidence="1">
    <location>
        <begin position="11"/>
        <end position="67"/>
    </location>
</feature>
<dbReference type="AlphaFoldDB" id="A0A9D1YLY2"/>